<gene>
    <name evidence="3" type="ORF">IFK94_14050</name>
</gene>
<organism evidence="3 4">
    <name type="scientific">Candidatus Polarisedimenticola svalbardensis</name>
    <dbReference type="NCBI Taxonomy" id="2886004"/>
    <lineage>
        <taxon>Bacteria</taxon>
        <taxon>Pseudomonadati</taxon>
        <taxon>Acidobacteriota</taxon>
        <taxon>Candidatus Polarisedimenticolia</taxon>
        <taxon>Candidatus Polarisedimenticolales</taxon>
        <taxon>Candidatus Polarisedimenticolaceae</taxon>
        <taxon>Candidatus Polarisedimenticola</taxon>
    </lineage>
</organism>
<dbReference type="Proteomes" id="UP000648239">
    <property type="component" value="Unassembled WGS sequence"/>
</dbReference>
<dbReference type="PANTHER" id="PTHR12697:SF5">
    <property type="entry name" value="DEOXYHYPUSINE HYDROXYLASE"/>
    <property type="match status" value="1"/>
</dbReference>
<dbReference type="InterPro" id="IPR004155">
    <property type="entry name" value="PBS_lyase_HEAT"/>
</dbReference>
<sequence length="348" mass="37949">MLQTTTGNRSGAWRRCTIVTVLIACVILLSACSDRPDLAYKELMDDDPQVRADAVVRLGQARAGDAVDSLVVLLDDPDEVVRVSAIRALAHIGNPRVVPDLVKFGDDPLKSVRLQVCQALGTLNSPDGIDTLEKMLYDPDDGIRLTAARNLGFIDHPRALEVLIKTSLYDENEIVRQHVVKVIGRRKAVEAIPIIESALITESDMVRSNSAHVLGMLGDVSSVPTLIEALEDPFHKVRSLSAHSLVAIAPDDPDVAAALAARIEVEEHDMVRADLAWNLVLAGKTEYRAHLRELLFKGGPEDVRAEAAHALGEVGERSDIKLLEKALDDKKGLVRKEAMKALDKLKEA</sequence>
<dbReference type="Pfam" id="PF03130">
    <property type="entry name" value="HEAT_PBS"/>
    <property type="match status" value="1"/>
</dbReference>
<feature type="transmembrane region" description="Helical" evidence="2">
    <location>
        <begin position="12"/>
        <end position="31"/>
    </location>
</feature>
<dbReference type="Gene3D" id="1.25.10.10">
    <property type="entry name" value="Leucine-rich Repeat Variant"/>
    <property type="match status" value="3"/>
</dbReference>
<reference evidence="3 4" key="1">
    <citation type="submission" date="2020-08" db="EMBL/GenBank/DDBJ databases">
        <title>Acidobacteriota in marine sediments use diverse sulfur dissimilation pathways.</title>
        <authorList>
            <person name="Wasmund K."/>
        </authorList>
    </citation>
    <scope>NUCLEOTIDE SEQUENCE [LARGE SCALE GENOMIC DNA]</scope>
    <source>
        <strain evidence="3">MAG AM4</strain>
    </source>
</reference>
<keyword evidence="2" id="KW-1133">Transmembrane helix</keyword>
<name>A0A8J7CFB0_9BACT</name>
<dbReference type="EMBL" id="JACXWD010000069">
    <property type="protein sequence ID" value="MBD3869239.1"/>
    <property type="molecule type" value="Genomic_DNA"/>
</dbReference>
<protein>
    <submittedName>
        <fullName evidence="3">HEAT repeat domain-containing protein</fullName>
    </submittedName>
</protein>
<dbReference type="Pfam" id="PF13646">
    <property type="entry name" value="HEAT_2"/>
    <property type="match status" value="3"/>
</dbReference>
<dbReference type="InterPro" id="IPR011989">
    <property type="entry name" value="ARM-like"/>
</dbReference>
<dbReference type="InterPro" id="IPR016024">
    <property type="entry name" value="ARM-type_fold"/>
</dbReference>
<evidence type="ECO:0000256" key="1">
    <source>
        <dbReference type="ARBA" id="ARBA00045876"/>
    </source>
</evidence>
<dbReference type="SUPFAM" id="SSF48371">
    <property type="entry name" value="ARM repeat"/>
    <property type="match status" value="1"/>
</dbReference>
<evidence type="ECO:0000256" key="2">
    <source>
        <dbReference type="SAM" id="Phobius"/>
    </source>
</evidence>
<dbReference type="AlphaFoldDB" id="A0A8J7CFB0"/>
<dbReference type="PROSITE" id="PS50077">
    <property type="entry name" value="HEAT_REPEAT"/>
    <property type="match status" value="1"/>
</dbReference>
<dbReference type="GO" id="GO:0016491">
    <property type="term" value="F:oxidoreductase activity"/>
    <property type="evidence" value="ECO:0007669"/>
    <property type="project" value="TreeGrafter"/>
</dbReference>
<accession>A0A8J7CFB0</accession>
<dbReference type="InterPro" id="IPR021133">
    <property type="entry name" value="HEAT_type_2"/>
</dbReference>
<comment type="caution">
    <text evidence="3">The sequence shown here is derived from an EMBL/GenBank/DDBJ whole genome shotgun (WGS) entry which is preliminary data.</text>
</comment>
<dbReference type="SMART" id="SM00567">
    <property type="entry name" value="EZ_HEAT"/>
    <property type="match status" value="7"/>
</dbReference>
<evidence type="ECO:0000313" key="3">
    <source>
        <dbReference type="EMBL" id="MBD3869239.1"/>
    </source>
</evidence>
<evidence type="ECO:0000313" key="4">
    <source>
        <dbReference type="Proteomes" id="UP000648239"/>
    </source>
</evidence>
<dbReference type="PANTHER" id="PTHR12697">
    <property type="entry name" value="PBS LYASE HEAT-LIKE PROTEIN"/>
    <property type="match status" value="1"/>
</dbReference>
<keyword evidence="2" id="KW-0812">Transmembrane</keyword>
<proteinExistence type="predicted"/>
<keyword evidence="2" id="KW-0472">Membrane</keyword>
<comment type="function">
    <text evidence="1">Catalyzes the hydroxylation of the N(6)-(4-aminobutyl)-L-lysine intermediate produced by deoxyhypusine synthase/DHPS on a critical lysine of the eukaryotic translation initiation factor 5A/eIF-5A. This is the second step of the post-translational modification of that lysine into an unusual amino acid residue named hypusine. Hypusination is unique to mature eIF-5A factor and is essential for its function.</text>
</comment>